<dbReference type="Pfam" id="PF00440">
    <property type="entry name" value="TetR_N"/>
    <property type="match status" value="1"/>
</dbReference>
<dbReference type="Proteomes" id="UP001370348">
    <property type="component" value="Chromosome"/>
</dbReference>
<dbReference type="PROSITE" id="PS50977">
    <property type="entry name" value="HTH_TETR_2"/>
    <property type="match status" value="1"/>
</dbReference>
<feature type="domain" description="HTH tetR-type" evidence="3">
    <location>
        <begin position="2"/>
        <end position="62"/>
    </location>
</feature>
<keyword evidence="5" id="KW-1185">Reference proteome</keyword>
<dbReference type="SUPFAM" id="SSF46689">
    <property type="entry name" value="Homeodomain-like"/>
    <property type="match status" value="1"/>
</dbReference>
<dbReference type="Gene3D" id="1.10.357.10">
    <property type="entry name" value="Tetracycline Repressor, domain 2"/>
    <property type="match status" value="1"/>
</dbReference>
<evidence type="ECO:0000256" key="2">
    <source>
        <dbReference type="PROSITE-ProRule" id="PRU00335"/>
    </source>
</evidence>
<keyword evidence="1 2" id="KW-0238">DNA-binding</keyword>
<gene>
    <name evidence="4" type="ORF">LZC94_46655</name>
</gene>
<dbReference type="PANTHER" id="PTHR30055:SF226">
    <property type="entry name" value="HTH-TYPE TRANSCRIPTIONAL REGULATOR PKSA"/>
    <property type="match status" value="1"/>
</dbReference>
<proteinExistence type="predicted"/>
<dbReference type="PANTHER" id="PTHR30055">
    <property type="entry name" value="HTH-TYPE TRANSCRIPTIONAL REGULATOR RUTR"/>
    <property type="match status" value="1"/>
</dbReference>
<feature type="DNA-binding region" description="H-T-H motif" evidence="2">
    <location>
        <begin position="25"/>
        <end position="44"/>
    </location>
</feature>
<dbReference type="InterPro" id="IPR009057">
    <property type="entry name" value="Homeodomain-like_sf"/>
</dbReference>
<evidence type="ECO:0000259" key="3">
    <source>
        <dbReference type="PROSITE" id="PS50977"/>
    </source>
</evidence>
<reference evidence="4 5" key="1">
    <citation type="submission" date="2021-12" db="EMBL/GenBank/DDBJ databases">
        <title>Discovery of the Pendulisporaceae a myxobacterial family with distinct sporulation behavior and unique specialized metabolism.</title>
        <authorList>
            <person name="Garcia R."/>
            <person name="Popoff A."/>
            <person name="Bader C.D."/>
            <person name="Loehr J."/>
            <person name="Walesch S."/>
            <person name="Walt C."/>
            <person name="Boldt J."/>
            <person name="Bunk B."/>
            <person name="Haeckl F.J.F.P.J."/>
            <person name="Gunesch A.P."/>
            <person name="Birkelbach J."/>
            <person name="Nuebel U."/>
            <person name="Pietschmann T."/>
            <person name="Bach T."/>
            <person name="Mueller R."/>
        </authorList>
    </citation>
    <scope>NUCLEOTIDE SEQUENCE [LARGE SCALE GENOMIC DNA]</scope>
    <source>
        <strain evidence="4 5">MSr11954</strain>
    </source>
</reference>
<dbReference type="InterPro" id="IPR041583">
    <property type="entry name" value="TetR_C_31"/>
</dbReference>
<sequence>MSDKRTAILEATLRVIVRGGVNAVRYREVAAEAGVALGTISYQYPAREELIRSAFEHYLAKTMVSLRALADTIDIRKPEDLARLLVDAILVDFADPDKMYLVENELVLYAARDPALAEAYTAWDRSLVAQLGEIVERVGGTSPFSIAQTLLELTRGFSFAALIQKEPDFEDFKKRVTRIVSALFPAPETP</sequence>
<protein>
    <submittedName>
        <fullName evidence="4">TetR family transcriptional regulator</fullName>
    </submittedName>
</protein>
<dbReference type="InterPro" id="IPR050109">
    <property type="entry name" value="HTH-type_TetR-like_transc_reg"/>
</dbReference>
<dbReference type="SUPFAM" id="SSF48498">
    <property type="entry name" value="Tetracyclin repressor-like, C-terminal domain"/>
    <property type="match status" value="1"/>
</dbReference>
<dbReference type="InterPro" id="IPR036271">
    <property type="entry name" value="Tet_transcr_reg_TetR-rel_C_sf"/>
</dbReference>
<dbReference type="EMBL" id="CP089984">
    <property type="protein sequence ID" value="WXB15291.1"/>
    <property type="molecule type" value="Genomic_DNA"/>
</dbReference>
<organism evidence="4 5">
    <name type="scientific">Pendulispora albinea</name>
    <dbReference type="NCBI Taxonomy" id="2741071"/>
    <lineage>
        <taxon>Bacteria</taxon>
        <taxon>Pseudomonadati</taxon>
        <taxon>Myxococcota</taxon>
        <taxon>Myxococcia</taxon>
        <taxon>Myxococcales</taxon>
        <taxon>Sorangiineae</taxon>
        <taxon>Pendulisporaceae</taxon>
        <taxon>Pendulispora</taxon>
    </lineage>
</organism>
<evidence type="ECO:0000313" key="4">
    <source>
        <dbReference type="EMBL" id="WXB15291.1"/>
    </source>
</evidence>
<dbReference type="Pfam" id="PF17940">
    <property type="entry name" value="TetR_C_31"/>
    <property type="match status" value="1"/>
</dbReference>
<evidence type="ECO:0000256" key="1">
    <source>
        <dbReference type="ARBA" id="ARBA00023125"/>
    </source>
</evidence>
<accession>A0ABZ2LWI9</accession>
<dbReference type="InterPro" id="IPR001647">
    <property type="entry name" value="HTH_TetR"/>
</dbReference>
<name>A0ABZ2LWI9_9BACT</name>
<evidence type="ECO:0000313" key="5">
    <source>
        <dbReference type="Proteomes" id="UP001370348"/>
    </source>
</evidence>
<dbReference type="RefSeq" id="WP_394824916.1">
    <property type="nucleotide sequence ID" value="NZ_CP089984.1"/>
</dbReference>